<evidence type="ECO:0000256" key="5">
    <source>
        <dbReference type="ARBA" id="ARBA00023163"/>
    </source>
</evidence>
<dbReference type="SUPFAM" id="SSF88659">
    <property type="entry name" value="Sigma3 and sigma4 domains of RNA polymerase sigma factors"/>
    <property type="match status" value="1"/>
</dbReference>
<evidence type="ECO:0000256" key="6">
    <source>
        <dbReference type="RuleBase" id="RU000716"/>
    </source>
</evidence>
<dbReference type="InterPro" id="IPR000838">
    <property type="entry name" value="RNA_pol_sigma70_ECF_CS"/>
</dbReference>
<dbReference type="PANTHER" id="PTHR43133">
    <property type="entry name" value="RNA POLYMERASE ECF-TYPE SIGMA FACTO"/>
    <property type="match status" value="1"/>
</dbReference>
<dbReference type="SUPFAM" id="SSF88946">
    <property type="entry name" value="Sigma2 domain of RNA polymerase sigma factors"/>
    <property type="match status" value="1"/>
</dbReference>
<dbReference type="NCBIfam" id="TIGR02937">
    <property type="entry name" value="sigma70-ECF"/>
    <property type="match status" value="1"/>
</dbReference>
<keyword evidence="5 6" id="KW-0804">Transcription</keyword>
<evidence type="ECO:0000259" key="7">
    <source>
        <dbReference type="Pfam" id="PF04542"/>
    </source>
</evidence>
<evidence type="ECO:0000256" key="2">
    <source>
        <dbReference type="ARBA" id="ARBA00023015"/>
    </source>
</evidence>
<dbReference type="STRING" id="1763538.LPB68_03125"/>
<accession>A0A167DM26</accession>
<dbReference type="InterPro" id="IPR013324">
    <property type="entry name" value="RNA_pol_sigma_r3/r4-like"/>
</dbReference>
<keyword evidence="3 6" id="KW-0731">Sigma factor</keyword>
<proteinExistence type="inferred from homology"/>
<dbReference type="GO" id="GO:0003677">
    <property type="term" value="F:DNA binding"/>
    <property type="evidence" value="ECO:0007669"/>
    <property type="project" value="UniProtKB-KW"/>
</dbReference>
<dbReference type="PROSITE" id="PS01063">
    <property type="entry name" value="SIGMA70_ECF"/>
    <property type="match status" value="1"/>
</dbReference>
<dbReference type="GO" id="GO:0006352">
    <property type="term" value="P:DNA-templated transcription initiation"/>
    <property type="evidence" value="ECO:0007669"/>
    <property type="project" value="InterPro"/>
</dbReference>
<dbReference type="InterPro" id="IPR013325">
    <property type="entry name" value="RNA_pol_sigma_r2"/>
</dbReference>
<dbReference type="InterPro" id="IPR039425">
    <property type="entry name" value="RNA_pol_sigma-70-like"/>
</dbReference>
<organism evidence="9 10">
    <name type="scientific">Paenibacillus crassostreae</name>
    <dbReference type="NCBI Taxonomy" id="1763538"/>
    <lineage>
        <taxon>Bacteria</taxon>
        <taxon>Bacillati</taxon>
        <taxon>Bacillota</taxon>
        <taxon>Bacilli</taxon>
        <taxon>Bacillales</taxon>
        <taxon>Paenibacillaceae</taxon>
        <taxon>Paenibacillus</taxon>
    </lineage>
</organism>
<evidence type="ECO:0000256" key="3">
    <source>
        <dbReference type="ARBA" id="ARBA00023082"/>
    </source>
</evidence>
<dbReference type="InterPro" id="IPR007627">
    <property type="entry name" value="RNA_pol_sigma70_r2"/>
</dbReference>
<evidence type="ECO:0000259" key="8">
    <source>
        <dbReference type="Pfam" id="PF08281"/>
    </source>
</evidence>
<dbReference type="CDD" id="cd06171">
    <property type="entry name" value="Sigma70_r4"/>
    <property type="match status" value="1"/>
</dbReference>
<dbReference type="Gene3D" id="1.10.1740.10">
    <property type="match status" value="1"/>
</dbReference>
<dbReference type="EMBL" id="LSFN01000014">
    <property type="protein sequence ID" value="OAB74549.1"/>
    <property type="molecule type" value="Genomic_DNA"/>
</dbReference>
<comment type="caution">
    <text evidence="9">The sequence shown here is derived from an EMBL/GenBank/DDBJ whole genome shotgun (WGS) entry which is preliminary data.</text>
</comment>
<feature type="domain" description="RNA polymerase sigma-70 region 2" evidence="7">
    <location>
        <begin position="1"/>
        <end position="68"/>
    </location>
</feature>
<dbReference type="PANTHER" id="PTHR43133:SF51">
    <property type="entry name" value="RNA POLYMERASE SIGMA FACTOR"/>
    <property type="match status" value="1"/>
</dbReference>
<dbReference type="InterPro" id="IPR036388">
    <property type="entry name" value="WH-like_DNA-bd_sf"/>
</dbReference>
<dbReference type="GO" id="GO:0016987">
    <property type="term" value="F:sigma factor activity"/>
    <property type="evidence" value="ECO:0007669"/>
    <property type="project" value="UniProtKB-KW"/>
</dbReference>
<keyword evidence="10" id="KW-1185">Reference proteome</keyword>
<dbReference type="GO" id="GO:0006950">
    <property type="term" value="P:response to stress"/>
    <property type="evidence" value="ECO:0007669"/>
    <property type="project" value="UniProtKB-ARBA"/>
</dbReference>
<dbReference type="InterPro" id="IPR014284">
    <property type="entry name" value="RNA_pol_sigma-70_dom"/>
</dbReference>
<comment type="similarity">
    <text evidence="1 6">Belongs to the sigma-70 factor family. ECF subfamily.</text>
</comment>
<reference evidence="9 10" key="1">
    <citation type="submission" date="2016-02" db="EMBL/GenBank/DDBJ databases">
        <title>Paenibacillus sp. LPB0068, isolated from Crassostrea gigas.</title>
        <authorList>
            <person name="Shin S.-K."/>
            <person name="Yi H."/>
        </authorList>
    </citation>
    <scope>NUCLEOTIDE SEQUENCE [LARGE SCALE GENOMIC DNA]</scope>
    <source>
        <strain evidence="9 10">LPB0068</strain>
    </source>
</reference>
<keyword evidence="2 6" id="KW-0805">Transcription regulation</keyword>
<evidence type="ECO:0000256" key="1">
    <source>
        <dbReference type="ARBA" id="ARBA00010641"/>
    </source>
</evidence>
<evidence type="ECO:0000313" key="10">
    <source>
        <dbReference type="Proteomes" id="UP000077134"/>
    </source>
</evidence>
<dbReference type="Pfam" id="PF08281">
    <property type="entry name" value="Sigma70_r4_2"/>
    <property type="match status" value="1"/>
</dbReference>
<evidence type="ECO:0000256" key="4">
    <source>
        <dbReference type="ARBA" id="ARBA00023125"/>
    </source>
</evidence>
<keyword evidence="4 6" id="KW-0238">DNA-binding</keyword>
<dbReference type="RefSeq" id="WP_068657966.1">
    <property type="nucleotide sequence ID" value="NZ_LSFN01000014.1"/>
</dbReference>
<name>A0A167DM26_9BACL</name>
<dbReference type="Proteomes" id="UP000077134">
    <property type="component" value="Unassembled WGS sequence"/>
</dbReference>
<dbReference type="Gene3D" id="1.10.10.10">
    <property type="entry name" value="Winged helix-like DNA-binding domain superfamily/Winged helix DNA-binding domain"/>
    <property type="match status" value="1"/>
</dbReference>
<sequence>MVDQYSKHIFHTTYSVLRDVKDAEDVAQETFIQIYKSLSQYRSQGFKSWITRIATNKAIDLKRKKTRRGEDNLYPVVDMELLPDGEEDPLSRTIRKEKKELFKQKLQTVPDNHRVVLTAFYLEEKNYEQIGQELQVKPKTVESKLYRAREWIRNKWKEEDWK</sequence>
<gene>
    <name evidence="9" type="ORF">PNBC_10835</name>
</gene>
<dbReference type="InterPro" id="IPR013249">
    <property type="entry name" value="RNA_pol_sigma70_r4_t2"/>
</dbReference>
<protein>
    <recommendedName>
        <fullName evidence="6">RNA polymerase sigma factor</fullName>
    </recommendedName>
</protein>
<dbReference type="KEGG" id="pcx:LPB68_03125"/>
<dbReference type="Pfam" id="PF04542">
    <property type="entry name" value="Sigma70_r2"/>
    <property type="match status" value="1"/>
</dbReference>
<feature type="domain" description="RNA polymerase sigma factor 70 region 4 type 2" evidence="8">
    <location>
        <begin position="102"/>
        <end position="151"/>
    </location>
</feature>
<dbReference type="AlphaFoldDB" id="A0A167DM26"/>
<evidence type="ECO:0000313" key="9">
    <source>
        <dbReference type="EMBL" id="OAB74549.1"/>
    </source>
</evidence>